<accession>A0A918SEL2</accession>
<reference evidence="1" key="1">
    <citation type="journal article" date="2014" name="Int. J. Syst. Evol. Microbiol.">
        <title>Complete genome sequence of Corynebacterium casei LMG S-19264T (=DSM 44701T), isolated from a smear-ripened cheese.</title>
        <authorList>
            <consortium name="US DOE Joint Genome Institute (JGI-PGF)"/>
            <person name="Walter F."/>
            <person name="Albersmeier A."/>
            <person name="Kalinowski J."/>
            <person name="Ruckert C."/>
        </authorList>
    </citation>
    <scope>NUCLEOTIDE SEQUENCE</scope>
    <source>
        <strain evidence="1">KCTC 12719</strain>
    </source>
</reference>
<reference evidence="1" key="2">
    <citation type="submission" date="2020-09" db="EMBL/GenBank/DDBJ databases">
        <authorList>
            <person name="Sun Q."/>
            <person name="Kim S."/>
        </authorList>
    </citation>
    <scope>NUCLEOTIDE SEQUENCE</scope>
    <source>
        <strain evidence="1">KCTC 12719</strain>
    </source>
</reference>
<dbReference type="SUPFAM" id="SSF52788">
    <property type="entry name" value="Phosphotyrosine protein phosphatases I"/>
    <property type="match status" value="1"/>
</dbReference>
<proteinExistence type="predicted"/>
<evidence type="ECO:0000313" key="1">
    <source>
        <dbReference type="EMBL" id="GHA37677.1"/>
    </source>
</evidence>
<name>A0A918SEL2_9FLAO</name>
<dbReference type="PANTHER" id="PTHR43428:SF1">
    <property type="entry name" value="ARSENATE REDUCTASE"/>
    <property type="match status" value="1"/>
</dbReference>
<dbReference type="EMBL" id="BMXB01000006">
    <property type="protein sequence ID" value="GHA37677.1"/>
    <property type="molecule type" value="Genomic_DNA"/>
</dbReference>
<dbReference type="PANTHER" id="PTHR43428">
    <property type="entry name" value="ARSENATE REDUCTASE"/>
    <property type="match status" value="1"/>
</dbReference>
<protein>
    <submittedName>
        <fullName evidence="1">Arsenate reductase</fullName>
    </submittedName>
</protein>
<dbReference type="AlphaFoldDB" id="A0A918SEL2"/>
<organism evidence="1 2">
    <name type="scientific">Salinimicrobium marinum</name>
    <dbReference type="NCBI Taxonomy" id="680283"/>
    <lineage>
        <taxon>Bacteria</taxon>
        <taxon>Pseudomonadati</taxon>
        <taxon>Bacteroidota</taxon>
        <taxon>Flavobacteriia</taxon>
        <taxon>Flavobacteriales</taxon>
        <taxon>Flavobacteriaceae</taxon>
        <taxon>Salinimicrobium</taxon>
    </lineage>
</organism>
<gene>
    <name evidence="1" type="primary">arsC</name>
    <name evidence="1" type="ORF">GCM10007103_18920</name>
</gene>
<dbReference type="Gene3D" id="3.40.50.2300">
    <property type="match status" value="1"/>
</dbReference>
<comment type="caution">
    <text evidence="1">The sequence shown here is derived from an EMBL/GenBank/DDBJ whole genome shotgun (WGS) entry which is preliminary data.</text>
</comment>
<evidence type="ECO:0000313" key="2">
    <source>
        <dbReference type="Proteomes" id="UP000610456"/>
    </source>
</evidence>
<keyword evidence="2" id="KW-1185">Reference proteome</keyword>
<dbReference type="RefSeq" id="WP_189604498.1">
    <property type="nucleotide sequence ID" value="NZ_BMXB01000006.1"/>
</dbReference>
<dbReference type="InterPro" id="IPR036196">
    <property type="entry name" value="Ptyr_pPase_sf"/>
</dbReference>
<dbReference type="Proteomes" id="UP000610456">
    <property type="component" value="Unassembled WGS sequence"/>
</dbReference>
<sequence>MKTLLPKVTSYIENIKNSEIPHERIQALQKPISFLQEKLNKDEPIYLNFICTHNSRRSQLCQVWAQTFGYHLGIKNLQAFSGGTEATAFHPNAVRALNDSGFRIIKESGGENPVYLIFFSEESEPLKCYSKIYSEALPHGKIFAAILTCSDAEANCPFIPEAEARFSVKYEDPKKADGTELERQTYSERNGQIASEMLYIFSQLKTC</sequence>